<dbReference type="AlphaFoldDB" id="A0A9J5WZT3"/>
<evidence type="ECO:0000313" key="3">
    <source>
        <dbReference type="Proteomes" id="UP000824120"/>
    </source>
</evidence>
<comment type="caution">
    <text evidence="2">The sequence shown here is derived from an EMBL/GenBank/DDBJ whole genome shotgun (WGS) entry which is preliminary data.</text>
</comment>
<dbReference type="Pfam" id="PF24924">
    <property type="entry name" value="DUF7745"/>
    <property type="match status" value="1"/>
</dbReference>
<keyword evidence="3" id="KW-1185">Reference proteome</keyword>
<dbReference type="OrthoDB" id="994452at2759"/>
<dbReference type="Proteomes" id="UP000824120">
    <property type="component" value="Chromosome 10"/>
</dbReference>
<protein>
    <recommendedName>
        <fullName evidence="1">DUF7745 domain-containing protein</fullName>
    </recommendedName>
</protein>
<reference evidence="2 3" key="1">
    <citation type="submission" date="2020-09" db="EMBL/GenBank/DDBJ databases">
        <title>De no assembly of potato wild relative species, Solanum commersonii.</title>
        <authorList>
            <person name="Cho K."/>
        </authorList>
    </citation>
    <scope>NUCLEOTIDE SEQUENCE [LARGE SCALE GENOMIC DNA]</scope>
    <source>
        <strain evidence="2">LZ3.2</strain>
        <tissue evidence="2">Leaf</tissue>
    </source>
</reference>
<organism evidence="2 3">
    <name type="scientific">Solanum commersonii</name>
    <name type="common">Commerson's wild potato</name>
    <name type="synonym">Commerson's nightshade</name>
    <dbReference type="NCBI Taxonomy" id="4109"/>
    <lineage>
        <taxon>Eukaryota</taxon>
        <taxon>Viridiplantae</taxon>
        <taxon>Streptophyta</taxon>
        <taxon>Embryophyta</taxon>
        <taxon>Tracheophyta</taxon>
        <taxon>Spermatophyta</taxon>
        <taxon>Magnoliopsida</taxon>
        <taxon>eudicotyledons</taxon>
        <taxon>Gunneridae</taxon>
        <taxon>Pentapetalae</taxon>
        <taxon>asterids</taxon>
        <taxon>lamiids</taxon>
        <taxon>Solanales</taxon>
        <taxon>Solanaceae</taxon>
        <taxon>Solanoideae</taxon>
        <taxon>Solaneae</taxon>
        <taxon>Solanum</taxon>
    </lineage>
</organism>
<dbReference type="InterPro" id="IPR056647">
    <property type="entry name" value="DUF7745"/>
</dbReference>
<evidence type="ECO:0000259" key="1">
    <source>
        <dbReference type="Pfam" id="PF24924"/>
    </source>
</evidence>
<name>A0A9J5WZT3_SOLCO</name>
<accession>A0A9J5WZT3</accession>
<gene>
    <name evidence="2" type="ORF">H5410_051893</name>
</gene>
<dbReference type="EMBL" id="JACXVP010000010">
    <property type="protein sequence ID" value="KAG5581266.1"/>
    <property type="molecule type" value="Genomic_DNA"/>
</dbReference>
<evidence type="ECO:0000313" key="2">
    <source>
        <dbReference type="EMBL" id="KAG5581266.1"/>
    </source>
</evidence>
<sequence length="193" mass="22219">MLFKVNPDKHVIRALIQFWDPDRVVFTLKHFELTPTLEEICYFTSLKYRGRGQIIPHSQSGKKFLRYFGLKIGKKLRCFKHNWAFLDYLYEMSPAICSDARASTVWLSTRNGPEREIPEYQVWLRKDRNNISLEGKQGCEDIGTMIWIRYSHLGTKVVTSAMWAQMETILQYLDDAGVGPSNVGASSSLPPPA</sequence>
<feature type="domain" description="DUF7745" evidence="1">
    <location>
        <begin position="2"/>
        <end position="51"/>
    </location>
</feature>
<proteinExistence type="predicted"/>